<dbReference type="Proteomes" id="UP000799441">
    <property type="component" value="Unassembled WGS sequence"/>
</dbReference>
<dbReference type="EMBL" id="MU003775">
    <property type="protein sequence ID" value="KAF2723655.1"/>
    <property type="molecule type" value="Genomic_DNA"/>
</dbReference>
<gene>
    <name evidence="1" type="ORF">K431DRAFT_16219</name>
</gene>
<protein>
    <submittedName>
        <fullName evidence="1">Uncharacterized protein</fullName>
    </submittedName>
</protein>
<organism evidence="1 2">
    <name type="scientific">Polychaeton citri CBS 116435</name>
    <dbReference type="NCBI Taxonomy" id="1314669"/>
    <lineage>
        <taxon>Eukaryota</taxon>
        <taxon>Fungi</taxon>
        <taxon>Dikarya</taxon>
        <taxon>Ascomycota</taxon>
        <taxon>Pezizomycotina</taxon>
        <taxon>Dothideomycetes</taxon>
        <taxon>Dothideomycetidae</taxon>
        <taxon>Capnodiales</taxon>
        <taxon>Capnodiaceae</taxon>
        <taxon>Polychaeton</taxon>
    </lineage>
</organism>
<sequence>MFLWQFLRCGVHVGTLQPPSGPPLIFLDRLQMHCNMTIHVHIKWNTKSGWLCSAAHGTAPDGTADVYVDPLLHCAVS</sequence>
<evidence type="ECO:0000313" key="1">
    <source>
        <dbReference type="EMBL" id="KAF2723655.1"/>
    </source>
</evidence>
<evidence type="ECO:0000313" key="2">
    <source>
        <dbReference type="Proteomes" id="UP000799441"/>
    </source>
</evidence>
<comment type="caution">
    <text evidence="1">The sequence shown here is derived from an EMBL/GenBank/DDBJ whole genome shotgun (WGS) entry which is preliminary data.</text>
</comment>
<reference evidence="1" key="1">
    <citation type="journal article" date="2020" name="Stud. Mycol.">
        <title>101 Dothideomycetes genomes: a test case for predicting lifestyles and emergence of pathogens.</title>
        <authorList>
            <person name="Haridas S."/>
            <person name="Albert R."/>
            <person name="Binder M."/>
            <person name="Bloem J."/>
            <person name="Labutti K."/>
            <person name="Salamov A."/>
            <person name="Andreopoulos B."/>
            <person name="Baker S."/>
            <person name="Barry K."/>
            <person name="Bills G."/>
            <person name="Bluhm B."/>
            <person name="Cannon C."/>
            <person name="Castanera R."/>
            <person name="Culley D."/>
            <person name="Daum C."/>
            <person name="Ezra D."/>
            <person name="Gonzalez J."/>
            <person name="Henrissat B."/>
            <person name="Kuo A."/>
            <person name="Liang C."/>
            <person name="Lipzen A."/>
            <person name="Lutzoni F."/>
            <person name="Magnuson J."/>
            <person name="Mondo S."/>
            <person name="Nolan M."/>
            <person name="Ohm R."/>
            <person name="Pangilinan J."/>
            <person name="Park H.-J."/>
            <person name="Ramirez L."/>
            <person name="Alfaro M."/>
            <person name="Sun H."/>
            <person name="Tritt A."/>
            <person name="Yoshinaga Y."/>
            <person name="Zwiers L.-H."/>
            <person name="Turgeon B."/>
            <person name="Goodwin S."/>
            <person name="Spatafora J."/>
            <person name="Crous P."/>
            <person name="Grigoriev I."/>
        </authorList>
    </citation>
    <scope>NUCLEOTIDE SEQUENCE</scope>
    <source>
        <strain evidence="1">CBS 116435</strain>
    </source>
</reference>
<proteinExistence type="predicted"/>
<accession>A0A9P4QD14</accession>
<dbReference type="AlphaFoldDB" id="A0A9P4QD14"/>
<keyword evidence="2" id="KW-1185">Reference proteome</keyword>
<name>A0A9P4QD14_9PEZI</name>